<feature type="region of interest" description="Disordered" evidence="1">
    <location>
        <begin position="152"/>
        <end position="193"/>
    </location>
</feature>
<dbReference type="InterPro" id="IPR013783">
    <property type="entry name" value="Ig-like_fold"/>
</dbReference>
<keyword evidence="4" id="KW-1185">Reference proteome</keyword>
<dbReference type="RefSeq" id="WP_188606212.1">
    <property type="nucleotide sequence ID" value="NZ_BMIC01000003.1"/>
</dbReference>
<evidence type="ECO:0008006" key="5">
    <source>
        <dbReference type="Google" id="ProtNLM"/>
    </source>
</evidence>
<proteinExistence type="predicted"/>
<gene>
    <name evidence="3" type="ORF">GCM10011531_19820</name>
</gene>
<dbReference type="InterPro" id="IPR011467">
    <property type="entry name" value="DUF1573"/>
</dbReference>
<keyword evidence="2" id="KW-0732">Signal</keyword>
<feature type="signal peptide" evidence="2">
    <location>
        <begin position="1"/>
        <end position="23"/>
    </location>
</feature>
<protein>
    <recommendedName>
        <fullName evidence="5">DUF1573 domain-containing protein</fullName>
    </recommendedName>
</protein>
<organism evidence="3 4">
    <name type="scientific">Aquaticitalea lipolytica</name>
    <dbReference type="NCBI Taxonomy" id="1247562"/>
    <lineage>
        <taxon>Bacteria</taxon>
        <taxon>Pseudomonadati</taxon>
        <taxon>Bacteroidota</taxon>
        <taxon>Flavobacteriia</taxon>
        <taxon>Flavobacteriales</taxon>
        <taxon>Flavobacteriaceae</taxon>
        <taxon>Aquaticitalea</taxon>
    </lineage>
</organism>
<dbReference type="AlphaFoldDB" id="A0A8J2XGG3"/>
<sequence length="193" mass="20384">MKKVILGLSALCLVAFTSCKDNAESKIKSENVAEAAQRDANSGNFPTIEFNETVHDFGSIPNGIPVSTVFTYKNVGKSPLVVSNIKSTCGCTVPSDWTKEVAPGETGEFKVEFNGKGNGNQVSKTITLTTNTEKGTETVEIKAFVEVDPNAPKQKAGSATINPVGSSNSPTPLMQNTATKTSTQPGHEGHNHN</sequence>
<name>A0A8J2XGG3_9FLAO</name>
<reference evidence="3 4" key="1">
    <citation type="journal article" date="2014" name="Int. J. Syst. Evol. Microbiol.">
        <title>Complete genome sequence of Corynebacterium casei LMG S-19264T (=DSM 44701T), isolated from a smear-ripened cheese.</title>
        <authorList>
            <consortium name="US DOE Joint Genome Institute (JGI-PGF)"/>
            <person name="Walter F."/>
            <person name="Albersmeier A."/>
            <person name="Kalinowski J."/>
            <person name="Ruckert C."/>
        </authorList>
    </citation>
    <scope>NUCLEOTIDE SEQUENCE [LARGE SCALE GENOMIC DNA]</scope>
    <source>
        <strain evidence="3 4">CGMCC 1.15295</strain>
    </source>
</reference>
<dbReference type="Pfam" id="PF07610">
    <property type="entry name" value="DUF1573"/>
    <property type="match status" value="1"/>
</dbReference>
<dbReference type="Proteomes" id="UP000598120">
    <property type="component" value="Unassembled WGS sequence"/>
</dbReference>
<dbReference type="Gene3D" id="2.60.40.10">
    <property type="entry name" value="Immunoglobulins"/>
    <property type="match status" value="1"/>
</dbReference>
<feature type="compositionally biased region" description="Polar residues" evidence="1">
    <location>
        <begin position="157"/>
        <end position="185"/>
    </location>
</feature>
<evidence type="ECO:0000256" key="2">
    <source>
        <dbReference type="SAM" id="SignalP"/>
    </source>
</evidence>
<evidence type="ECO:0000313" key="3">
    <source>
        <dbReference type="EMBL" id="GFZ88304.1"/>
    </source>
</evidence>
<evidence type="ECO:0000313" key="4">
    <source>
        <dbReference type="Proteomes" id="UP000598120"/>
    </source>
</evidence>
<dbReference type="PANTHER" id="PTHR37833:SF1">
    <property type="entry name" value="SIGNAL PEPTIDE PROTEIN"/>
    <property type="match status" value="1"/>
</dbReference>
<feature type="chain" id="PRO_5035187062" description="DUF1573 domain-containing protein" evidence="2">
    <location>
        <begin position="24"/>
        <end position="193"/>
    </location>
</feature>
<dbReference type="PANTHER" id="PTHR37833">
    <property type="entry name" value="LIPOPROTEIN-RELATED"/>
    <property type="match status" value="1"/>
</dbReference>
<comment type="caution">
    <text evidence="3">The sequence shown here is derived from an EMBL/GenBank/DDBJ whole genome shotgun (WGS) entry which is preliminary data.</text>
</comment>
<evidence type="ECO:0000256" key="1">
    <source>
        <dbReference type="SAM" id="MobiDB-lite"/>
    </source>
</evidence>
<dbReference type="PROSITE" id="PS51257">
    <property type="entry name" value="PROKAR_LIPOPROTEIN"/>
    <property type="match status" value="1"/>
</dbReference>
<accession>A0A8J2XGG3</accession>
<dbReference type="EMBL" id="BMIC01000003">
    <property type="protein sequence ID" value="GFZ88304.1"/>
    <property type="molecule type" value="Genomic_DNA"/>
</dbReference>